<protein>
    <submittedName>
        <fullName evidence="2">Molybdate transport system regulatory protein</fullName>
    </submittedName>
</protein>
<dbReference type="EMBL" id="QNRR01000001">
    <property type="protein sequence ID" value="RBP48041.1"/>
    <property type="molecule type" value="Genomic_DNA"/>
</dbReference>
<accession>A0A366HUS5</accession>
<reference evidence="2 3" key="1">
    <citation type="submission" date="2018-06" db="EMBL/GenBank/DDBJ databases">
        <title>Genomic Encyclopedia of Type Strains, Phase IV (KMG-IV): sequencing the most valuable type-strain genomes for metagenomic binning, comparative biology and taxonomic classification.</title>
        <authorList>
            <person name="Goeker M."/>
        </authorList>
    </citation>
    <scope>NUCLEOTIDE SEQUENCE [LARGE SCALE GENOMIC DNA]</scope>
    <source>
        <strain evidence="2 3">DSM 25532</strain>
    </source>
</reference>
<organism evidence="2 3">
    <name type="scientific">Roseimicrobium gellanilyticum</name>
    <dbReference type="NCBI Taxonomy" id="748857"/>
    <lineage>
        <taxon>Bacteria</taxon>
        <taxon>Pseudomonadati</taxon>
        <taxon>Verrucomicrobiota</taxon>
        <taxon>Verrucomicrobiia</taxon>
        <taxon>Verrucomicrobiales</taxon>
        <taxon>Verrucomicrobiaceae</taxon>
        <taxon>Roseimicrobium</taxon>
    </lineage>
</organism>
<dbReference type="GO" id="GO:0003700">
    <property type="term" value="F:DNA-binding transcription factor activity"/>
    <property type="evidence" value="ECO:0007669"/>
    <property type="project" value="InterPro"/>
</dbReference>
<dbReference type="Gene3D" id="1.10.10.10">
    <property type="entry name" value="Winged helix-like DNA-binding domain superfamily/Winged helix DNA-binding domain"/>
    <property type="match status" value="1"/>
</dbReference>
<dbReference type="AlphaFoldDB" id="A0A366HUS5"/>
<dbReference type="SUPFAM" id="SSF46785">
    <property type="entry name" value="Winged helix' DNA-binding domain"/>
    <property type="match status" value="1"/>
</dbReference>
<dbReference type="Proteomes" id="UP000253426">
    <property type="component" value="Unassembled WGS sequence"/>
</dbReference>
<feature type="domain" description="HTH lysR-type" evidence="1">
    <location>
        <begin position="37"/>
        <end position="96"/>
    </location>
</feature>
<evidence type="ECO:0000313" key="3">
    <source>
        <dbReference type="Proteomes" id="UP000253426"/>
    </source>
</evidence>
<dbReference type="RefSeq" id="WP_211325438.1">
    <property type="nucleotide sequence ID" value="NZ_QNRR01000001.1"/>
</dbReference>
<name>A0A366HUS5_9BACT</name>
<dbReference type="PANTHER" id="PTHR30432">
    <property type="entry name" value="TRANSCRIPTIONAL REGULATOR MODE"/>
    <property type="match status" value="1"/>
</dbReference>
<dbReference type="Pfam" id="PF00126">
    <property type="entry name" value="HTH_1"/>
    <property type="match status" value="1"/>
</dbReference>
<dbReference type="InterPro" id="IPR000847">
    <property type="entry name" value="LysR_HTH_N"/>
</dbReference>
<dbReference type="PANTHER" id="PTHR30432:SF1">
    <property type="entry name" value="DNA-BINDING TRANSCRIPTIONAL DUAL REGULATOR MODE"/>
    <property type="match status" value="1"/>
</dbReference>
<dbReference type="InterPro" id="IPR051815">
    <property type="entry name" value="Molybdate_resp_trans_reg"/>
</dbReference>
<evidence type="ECO:0000313" key="2">
    <source>
        <dbReference type="EMBL" id="RBP48041.1"/>
    </source>
</evidence>
<sequence>MAAAKKSASVSKKPRLYPRFRMYRGDDLVLGPGKAELLGHIAETGSISEAARRMDMSYNRAWLHVKAMNEGFREPLVSSSRGGSEKGGATLTETGQEVLSLYQKLEAETLAATRTTWDKLRKRLRNAL</sequence>
<dbReference type="InterPro" id="IPR036390">
    <property type="entry name" value="WH_DNA-bd_sf"/>
</dbReference>
<gene>
    <name evidence="2" type="ORF">DES53_101841</name>
</gene>
<evidence type="ECO:0000259" key="1">
    <source>
        <dbReference type="Pfam" id="PF00126"/>
    </source>
</evidence>
<comment type="caution">
    <text evidence="2">The sequence shown here is derived from an EMBL/GenBank/DDBJ whole genome shotgun (WGS) entry which is preliminary data.</text>
</comment>
<keyword evidence="3" id="KW-1185">Reference proteome</keyword>
<dbReference type="InterPro" id="IPR036388">
    <property type="entry name" value="WH-like_DNA-bd_sf"/>
</dbReference>
<proteinExistence type="predicted"/>